<feature type="domain" description="O-methyltransferase dimerisation" evidence="5">
    <location>
        <begin position="22"/>
        <end position="95"/>
    </location>
</feature>
<dbReference type="InterPro" id="IPR036390">
    <property type="entry name" value="WH_DNA-bd_sf"/>
</dbReference>
<evidence type="ECO:0000256" key="1">
    <source>
        <dbReference type="ARBA" id="ARBA00022603"/>
    </source>
</evidence>
<dbReference type="Gene3D" id="1.10.10.10">
    <property type="entry name" value="Winged helix-like DNA-binding domain superfamily/Winged helix DNA-binding domain"/>
    <property type="match status" value="1"/>
</dbReference>
<dbReference type="SUPFAM" id="SSF53335">
    <property type="entry name" value="S-adenosyl-L-methionine-dependent methyltransferases"/>
    <property type="match status" value="1"/>
</dbReference>
<keyword evidence="7" id="KW-1185">Reference proteome</keyword>
<dbReference type="EMBL" id="JBEXRX010000194">
    <property type="protein sequence ID" value="MEU0156504.1"/>
    <property type="molecule type" value="Genomic_DNA"/>
</dbReference>
<sequence length="349" mass="38680">MENPPQQFAPPVSVTVLEKLLGRLTSVCIQVATAGLDLPDRLRNGPKSIDELAAEVGGDRDVLLLFMRALTSESIFQEIEPGVFAHTEESRCLISDAPNSLHGIAEMLGAEWAWKVWEPAEVLHTIRTGQPAFEHVFGRDIWDYMTANRDQYAVFSRAQTIFSGPKDDAIVDAYDFEGVKTIVDLGGGEGTFLEKILLKHPGIEGVLFDLPPVVERARARVAGSAVADRYTCVGGSFFDRVPPGADAYVLKQVLHDWSDDESVEILRKVREVLPPSGRILVAAHLVPAPPRRPLKYLMAGMWVRLNTPGGYERTEQEFRDVFDRAGLELVRILPTASTHSILETRRAED</sequence>
<dbReference type="Gene3D" id="1.10.287.1350">
    <property type="match status" value="1"/>
</dbReference>
<evidence type="ECO:0000256" key="3">
    <source>
        <dbReference type="ARBA" id="ARBA00022691"/>
    </source>
</evidence>
<reference evidence="6 7" key="1">
    <citation type="submission" date="2024-06" db="EMBL/GenBank/DDBJ databases">
        <title>The Natural Products Discovery Center: Release of the First 8490 Sequenced Strains for Exploring Actinobacteria Biosynthetic Diversity.</title>
        <authorList>
            <person name="Kalkreuter E."/>
            <person name="Kautsar S.A."/>
            <person name="Yang D."/>
            <person name="Bader C.D."/>
            <person name="Teijaro C.N."/>
            <person name="Fluegel L."/>
            <person name="Davis C.M."/>
            <person name="Simpson J.R."/>
            <person name="Lauterbach L."/>
            <person name="Steele A.D."/>
            <person name="Gui C."/>
            <person name="Meng S."/>
            <person name="Li G."/>
            <person name="Viehrig K."/>
            <person name="Ye F."/>
            <person name="Su P."/>
            <person name="Kiefer A.F."/>
            <person name="Nichols A."/>
            <person name="Cepeda A.J."/>
            <person name="Yan W."/>
            <person name="Fan B."/>
            <person name="Jiang Y."/>
            <person name="Adhikari A."/>
            <person name="Zheng C.-J."/>
            <person name="Schuster L."/>
            <person name="Cowan T.M."/>
            <person name="Smanski M.J."/>
            <person name="Chevrette M.G."/>
            <person name="De Carvalho L.P.S."/>
            <person name="Shen B."/>
        </authorList>
    </citation>
    <scope>NUCLEOTIDE SEQUENCE [LARGE SCALE GENOMIC DNA]</scope>
    <source>
        <strain evidence="6 7">NPDC006286</strain>
    </source>
</reference>
<keyword evidence="3" id="KW-0949">S-adenosyl-L-methionine</keyword>
<proteinExistence type="predicted"/>
<dbReference type="Gene3D" id="3.40.50.150">
    <property type="entry name" value="Vaccinia Virus protein VP39"/>
    <property type="match status" value="1"/>
</dbReference>
<organism evidence="6 7">
    <name type="scientific">Micromonospora fulviviridis</name>
    <dbReference type="NCBI Taxonomy" id="47860"/>
    <lineage>
        <taxon>Bacteria</taxon>
        <taxon>Bacillati</taxon>
        <taxon>Actinomycetota</taxon>
        <taxon>Actinomycetes</taxon>
        <taxon>Micromonosporales</taxon>
        <taxon>Micromonosporaceae</taxon>
        <taxon>Micromonospora</taxon>
    </lineage>
</organism>
<dbReference type="InterPro" id="IPR036388">
    <property type="entry name" value="WH-like_DNA-bd_sf"/>
</dbReference>
<dbReference type="Pfam" id="PF08100">
    <property type="entry name" value="Dimerisation"/>
    <property type="match status" value="1"/>
</dbReference>
<dbReference type="SUPFAM" id="SSF46785">
    <property type="entry name" value="Winged helix' DNA-binding domain"/>
    <property type="match status" value="1"/>
</dbReference>
<dbReference type="RefSeq" id="WP_355668012.1">
    <property type="nucleotide sequence ID" value="NZ_JBEXRX010000194.1"/>
</dbReference>
<gene>
    <name evidence="6" type="ORF">ABZ071_32415</name>
</gene>
<comment type="caution">
    <text evidence="6">The sequence shown here is derived from an EMBL/GenBank/DDBJ whole genome shotgun (WGS) entry which is preliminary data.</text>
</comment>
<evidence type="ECO:0000259" key="4">
    <source>
        <dbReference type="Pfam" id="PF00891"/>
    </source>
</evidence>
<evidence type="ECO:0000313" key="7">
    <source>
        <dbReference type="Proteomes" id="UP001550348"/>
    </source>
</evidence>
<dbReference type="PROSITE" id="PS51683">
    <property type="entry name" value="SAM_OMT_II"/>
    <property type="match status" value="1"/>
</dbReference>
<accession>A0ABV2VUN2</accession>
<protein>
    <submittedName>
        <fullName evidence="6">Methyltransferase</fullName>
    </submittedName>
</protein>
<feature type="domain" description="O-methyltransferase C-terminal" evidence="4">
    <location>
        <begin position="125"/>
        <end position="327"/>
    </location>
</feature>
<dbReference type="Pfam" id="PF00891">
    <property type="entry name" value="Methyltransf_2"/>
    <property type="match status" value="1"/>
</dbReference>
<dbReference type="InterPro" id="IPR012967">
    <property type="entry name" value="COMT_dimerisation"/>
</dbReference>
<dbReference type="PANTHER" id="PTHR43712:SF2">
    <property type="entry name" value="O-METHYLTRANSFERASE CICE"/>
    <property type="match status" value="1"/>
</dbReference>
<name>A0ABV2VUN2_9ACTN</name>
<dbReference type="Proteomes" id="UP001550348">
    <property type="component" value="Unassembled WGS sequence"/>
</dbReference>
<evidence type="ECO:0000259" key="5">
    <source>
        <dbReference type="Pfam" id="PF08100"/>
    </source>
</evidence>
<keyword evidence="2" id="KW-0808">Transferase</keyword>
<dbReference type="GO" id="GO:0032259">
    <property type="term" value="P:methylation"/>
    <property type="evidence" value="ECO:0007669"/>
    <property type="project" value="UniProtKB-KW"/>
</dbReference>
<evidence type="ECO:0000256" key="2">
    <source>
        <dbReference type="ARBA" id="ARBA00022679"/>
    </source>
</evidence>
<dbReference type="PANTHER" id="PTHR43712">
    <property type="entry name" value="PUTATIVE (AFU_ORTHOLOGUE AFUA_4G14580)-RELATED"/>
    <property type="match status" value="1"/>
</dbReference>
<dbReference type="GO" id="GO:0008168">
    <property type="term" value="F:methyltransferase activity"/>
    <property type="evidence" value="ECO:0007669"/>
    <property type="project" value="UniProtKB-KW"/>
</dbReference>
<dbReference type="CDD" id="cd02440">
    <property type="entry name" value="AdoMet_MTases"/>
    <property type="match status" value="1"/>
</dbReference>
<evidence type="ECO:0000313" key="6">
    <source>
        <dbReference type="EMBL" id="MEU0156504.1"/>
    </source>
</evidence>
<dbReference type="InterPro" id="IPR001077">
    <property type="entry name" value="COMT_C"/>
</dbReference>
<keyword evidence="1 6" id="KW-0489">Methyltransferase</keyword>
<dbReference type="InterPro" id="IPR016461">
    <property type="entry name" value="COMT-like"/>
</dbReference>
<dbReference type="InterPro" id="IPR029063">
    <property type="entry name" value="SAM-dependent_MTases_sf"/>
</dbReference>
<dbReference type="PIRSF" id="PIRSF005739">
    <property type="entry name" value="O-mtase"/>
    <property type="match status" value="1"/>
</dbReference>